<organism evidence="2 3">
    <name type="scientific">Culter alburnus</name>
    <name type="common">Topmouth culter</name>
    <dbReference type="NCBI Taxonomy" id="194366"/>
    <lineage>
        <taxon>Eukaryota</taxon>
        <taxon>Metazoa</taxon>
        <taxon>Chordata</taxon>
        <taxon>Craniata</taxon>
        <taxon>Vertebrata</taxon>
        <taxon>Euteleostomi</taxon>
        <taxon>Actinopterygii</taxon>
        <taxon>Neopterygii</taxon>
        <taxon>Teleostei</taxon>
        <taxon>Ostariophysi</taxon>
        <taxon>Cypriniformes</taxon>
        <taxon>Xenocyprididae</taxon>
        <taxon>Xenocypridinae</taxon>
        <taxon>Culter</taxon>
    </lineage>
</organism>
<accession>A0AAW2AWV4</accession>
<keyword evidence="3" id="KW-1185">Reference proteome</keyword>
<comment type="caution">
    <text evidence="2">The sequence shown here is derived from an EMBL/GenBank/DDBJ whole genome shotgun (WGS) entry which is preliminary data.</text>
</comment>
<evidence type="ECO:0000313" key="2">
    <source>
        <dbReference type="EMBL" id="KAK9977197.1"/>
    </source>
</evidence>
<sequence length="204" mass="23848">MTQRTVSLGLSKYKYFPHIKYWDEQHHLKTRWNTKDYIELYKQTEIPSAAARAAAYLGDVCAKIDELGLSYAMNLRKYHEHGMPWMELCVERLPRGISRERVINVLTFLSCVGMVQNGDYVTFQKLAEVERNLPVTQRHLQDLHVVPKLLLLHRPSVWCFHESIPYKLVVPPPVAQSTTRPCPPPQEERPEDIEQEEPEEQEVQ</sequence>
<feature type="region of interest" description="Disordered" evidence="1">
    <location>
        <begin position="173"/>
        <end position="204"/>
    </location>
</feature>
<proteinExistence type="predicted"/>
<dbReference type="AlphaFoldDB" id="A0AAW2AWV4"/>
<name>A0AAW2AWV4_CULAL</name>
<dbReference type="Proteomes" id="UP001479290">
    <property type="component" value="Unassembled WGS sequence"/>
</dbReference>
<gene>
    <name evidence="2" type="ORF">ABG768_019018</name>
</gene>
<dbReference type="EMBL" id="JAWDJR010000003">
    <property type="protein sequence ID" value="KAK9977197.1"/>
    <property type="molecule type" value="Genomic_DNA"/>
</dbReference>
<feature type="compositionally biased region" description="Acidic residues" evidence="1">
    <location>
        <begin position="189"/>
        <end position="204"/>
    </location>
</feature>
<evidence type="ECO:0000256" key="1">
    <source>
        <dbReference type="SAM" id="MobiDB-lite"/>
    </source>
</evidence>
<protein>
    <submittedName>
        <fullName evidence="2">Uncharacterized protein</fullName>
    </submittedName>
</protein>
<reference evidence="2 3" key="1">
    <citation type="submission" date="2024-05" db="EMBL/GenBank/DDBJ databases">
        <title>A high-quality chromosomal-level genome assembly of Topmouth culter (Culter alburnus).</title>
        <authorList>
            <person name="Zhao H."/>
        </authorList>
    </citation>
    <scope>NUCLEOTIDE SEQUENCE [LARGE SCALE GENOMIC DNA]</scope>
    <source>
        <strain evidence="2">CATC2023</strain>
        <tissue evidence="2">Muscle</tissue>
    </source>
</reference>
<evidence type="ECO:0000313" key="3">
    <source>
        <dbReference type="Proteomes" id="UP001479290"/>
    </source>
</evidence>